<dbReference type="EMBL" id="JBGUBD010000009">
    <property type="protein sequence ID" value="MFA9479530.1"/>
    <property type="molecule type" value="Genomic_DNA"/>
</dbReference>
<name>A0ABV4U8T5_9BACT</name>
<dbReference type="Gene3D" id="3.40.640.10">
    <property type="entry name" value="Type I PLP-dependent aspartate aminotransferase-like (Major domain)"/>
    <property type="match status" value="1"/>
</dbReference>
<accession>A0ABV4U8T5</accession>
<keyword evidence="3" id="KW-0808">Transferase</keyword>
<dbReference type="RefSeq" id="WP_425346449.1">
    <property type="nucleotide sequence ID" value="NZ_JBGUBD010000009.1"/>
</dbReference>
<gene>
    <name evidence="3" type="ORF">ACERK3_14670</name>
</gene>
<dbReference type="Proteomes" id="UP001575105">
    <property type="component" value="Unassembled WGS sequence"/>
</dbReference>
<evidence type="ECO:0000313" key="3">
    <source>
        <dbReference type="EMBL" id="MFA9479530.1"/>
    </source>
</evidence>
<sequence length="405" mass="42780">MSIYDAKDTVDATLALDGGPKVRTTPLPVRKLFGQAERDAVVSLMDRAMSEGSHALGYGGPEEEAYCKLFAEQLGGGFADGVNSGTNAVYVALAALDLEPGSEVVVPPISDAGGAMPVAMLGCVPVAADSAPGSFNTDARQIEQVLTDRTAAILVAHIAGLPIDMAPVLELARKHKLAVVEDCAQAHGAKYQGQALGTLGDTAAFSTMFGKHHASGGQGGLVFTRREDLYWSARRRADRGKPFGLEGQHQNVVAALNCNMDELHAAIGRANVAKLPGFVAQRRRIAHRIAEGCLGLAGVSIQTERAGDEASYWFLLLKLDLARLSVDTAGFAEAVTAEGVGCAAGYPFFPARMPWASERWPMPELPNARAAEASHCRIMIHEGWTDAEADDTFAAIHKVASAYGK</sequence>
<protein>
    <submittedName>
        <fullName evidence="3">DegT/DnrJ/EryC1/StrS family aminotransferase</fullName>
    </submittedName>
</protein>
<dbReference type="InterPro" id="IPR015424">
    <property type="entry name" value="PyrdxlP-dep_Trfase"/>
</dbReference>
<evidence type="ECO:0000256" key="2">
    <source>
        <dbReference type="RuleBase" id="RU004508"/>
    </source>
</evidence>
<comment type="caution">
    <text evidence="3">The sequence shown here is derived from an EMBL/GenBank/DDBJ whole genome shotgun (WGS) entry which is preliminary data.</text>
</comment>
<evidence type="ECO:0000256" key="1">
    <source>
        <dbReference type="ARBA" id="ARBA00037999"/>
    </source>
</evidence>
<dbReference type="InterPro" id="IPR000653">
    <property type="entry name" value="DegT/StrS_aminotransferase"/>
</dbReference>
<dbReference type="PANTHER" id="PTHR30244:SF34">
    <property type="entry name" value="DTDP-4-AMINO-4,6-DIDEOXYGALACTOSE TRANSAMINASE"/>
    <property type="match status" value="1"/>
</dbReference>
<dbReference type="Pfam" id="PF01041">
    <property type="entry name" value="DegT_DnrJ_EryC1"/>
    <property type="match status" value="1"/>
</dbReference>
<keyword evidence="2" id="KW-0663">Pyridoxal phosphate</keyword>
<keyword evidence="3" id="KW-0032">Aminotransferase</keyword>
<keyword evidence="4" id="KW-1185">Reference proteome</keyword>
<dbReference type="InterPro" id="IPR015422">
    <property type="entry name" value="PyrdxlP-dep_Trfase_small"/>
</dbReference>
<dbReference type="Gene3D" id="3.90.1150.10">
    <property type="entry name" value="Aspartate Aminotransferase, domain 1"/>
    <property type="match status" value="1"/>
</dbReference>
<comment type="similarity">
    <text evidence="1 2">Belongs to the DegT/DnrJ/EryC1 family.</text>
</comment>
<dbReference type="PIRSF" id="PIRSF000390">
    <property type="entry name" value="PLP_StrS"/>
    <property type="match status" value="1"/>
</dbReference>
<evidence type="ECO:0000313" key="4">
    <source>
        <dbReference type="Proteomes" id="UP001575105"/>
    </source>
</evidence>
<dbReference type="GO" id="GO:0008483">
    <property type="term" value="F:transaminase activity"/>
    <property type="evidence" value="ECO:0007669"/>
    <property type="project" value="UniProtKB-KW"/>
</dbReference>
<proteinExistence type="inferred from homology"/>
<organism evidence="3 4">
    <name type="scientific">Natronomicrosphaera hydrolytica</name>
    <dbReference type="NCBI Taxonomy" id="3242702"/>
    <lineage>
        <taxon>Bacteria</taxon>
        <taxon>Pseudomonadati</taxon>
        <taxon>Planctomycetota</taxon>
        <taxon>Phycisphaerae</taxon>
        <taxon>Phycisphaerales</taxon>
        <taxon>Phycisphaeraceae</taxon>
        <taxon>Natronomicrosphaera</taxon>
    </lineage>
</organism>
<dbReference type="SUPFAM" id="SSF53383">
    <property type="entry name" value="PLP-dependent transferases"/>
    <property type="match status" value="1"/>
</dbReference>
<reference evidence="3 4" key="1">
    <citation type="submission" date="2024-08" db="EMBL/GenBank/DDBJ databases">
        <title>Whole-genome sequencing of halo(alkali)philic microorganisms from hypersaline lakes.</title>
        <authorList>
            <person name="Sorokin D.Y."/>
            <person name="Merkel A.Y."/>
            <person name="Messina E."/>
            <person name="Yakimov M."/>
        </authorList>
    </citation>
    <scope>NUCLEOTIDE SEQUENCE [LARGE SCALE GENOMIC DNA]</scope>
    <source>
        <strain evidence="3 4">AB-hyl4</strain>
    </source>
</reference>
<dbReference type="PANTHER" id="PTHR30244">
    <property type="entry name" value="TRANSAMINASE"/>
    <property type="match status" value="1"/>
</dbReference>
<dbReference type="InterPro" id="IPR015421">
    <property type="entry name" value="PyrdxlP-dep_Trfase_major"/>
</dbReference>